<keyword evidence="9" id="KW-1185">Reference proteome</keyword>
<evidence type="ECO:0000259" key="7">
    <source>
        <dbReference type="Pfam" id="PF17827"/>
    </source>
</evidence>
<evidence type="ECO:0000256" key="1">
    <source>
        <dbReference type="ARBA" id="ARBA00012771"/>
    </source>
</evidence>
<dbReference type="InterPro" id="IPR050320">
    <property type="entry name" value="N5-glutamine_MTase"/>
</dbReference>
<dbReference type="PROSITE" id="PS00092">
    <property type="entry name" value="N6_MTASE"/>
    <property type="match status" value="1"/>
</dbReference>
<dbReference type="InterPro" id="IPR004556">
    <property type="entry name" value="HemK-like"/>
</dbReference>
<dbReference type="Pfam" id="PF17827">
    <property type="entry name" value="PrmC_N"/>
    <property type="match status" value="1"/>
</dbReference>
<dbReference type="CDD" id="cd02440">
    <property type="entry name" value="AdoMet_MTases"/>
    <property type="match status" value="1"/>
</dbReference>
<comment type="caution">
    <text evidence="8">The sequence shown here is derived from an EMBL/GenBank/DDBJ whole genome shotgun (WGS) entry which is preliminary data.</text>
</comment>
<dbReference type="InterPro" id="IPR029063">
    <property type="entry name" value="SAM-dependent_MTases_sf"/>
</dbReference>
<evidence type="ECO:0000256" key="4">
    <source>
        <dbReference type="ARBA" id="ARBA00022691"/>
    </source>
</evidence>
<dbReference type="EC" id="2.1.1.297" evidence="1"/>
<keyword evidence="3 8" id="KW-0808">Transferase</keyword>
<dbReference type="EMBL" id="JBHTJR010000014">
    <property type="protein sequence ID" value="MFD0991907.1"/>
    <property type="molecule type" value="Genomic_DNA"/>
</dbReference>
<dbReference type="GO" id="GO:0102559">
    <property type="term" value="F:peptide chain release factor N(5)-glutamine methyltransferase activity"/>
    <property type="evidence" value="ECO:0007669"/>
    <property type="project" value="UniProtKB-EC"/>
</dbReference>
<feature type="domain" description="Methyltransferase small" evidence="6">
    <location>
        <begin position="106"/>
        <end position="205"/>
    </location>
</feature>
<dbReference type="InterPro" id="IPR007848">
    <property type="entry name" value="Small_mtfrase_dom"/>
</dbReference>
<feature type="domain" description="Release factor glutamine methyltransferase N-terminal" evidence="7">
    <location>
        <begin position="29"/>
        <end position="76"/>
    </location>
</feature>
<dbReference type="Pfam" id="PF05175">
    <property type="entry name" value="MTS"/>
    <property type="match status" value="1"/>
</dbReference>
<dbReference type="Proteomes" id="UP001597062">
    <property type="component" value="Unassembled WGS sequence"/>
</dbReference>
<dbReference type="InterPro" id="IPR019874">
    <property type="entry name" value="RF_methyltr_PrmC"/>
</dbReference>
<dbReference type="Gene3D" id="3.40.50.150">
    <property type="entry name" value="Vaccinia Virus protein VP39"/>
    <property type="match status" value="1"/>
</dbReference>
<gene>
    <name evidence="8" type="primary">prmC</name>
    <name evidence="8" type="ORF">ACFQ1U_01700</name>
</gene>
<accession>A0ABW3JRH4</accession>
<dbReference type="GO" id="GO:0032259">
    <property type="term" value="P:methylation"/>
    <property type="evidence" value="ECO:0007669"/>
    <property type="project" value="UniProtKB-KW"/>
</dbReference>
<name>A0ABW3JRH4_9FLAO</name>
<evidence type="ECO:0000259" key="6">
    <source>
        <dbReference type="Pfam" id="PF05175"/>
    </source>
</evidence>
<evidence type="ECO:0000313" key="9">
    <source>
        <dbReference type="Proteomes" id="UP001597062"/>
    </source>
</evidence>
<organism evidence="8 9">
    <name type="scientific">Tenacibaculum geojense</name>
    <dbReference type="NCBI Taxonomy" id="915352"/>
    <lineage>
        <taxon>Bacteria</taxon>
        <taxon>Pseudomonadati</taxon>
        <taxon>Bacteroidota</taxon>
        <taxon>Flavobacteriia</taxon>
        <taxon>Flavobacteriales</taxon>
        <taxon>Flavobacteriaceae</taxon>
        <taxon>Tenacibaculum</taxon>
    </lineage>
</organism>
<comment type="catalytic activity">
    <reaction evidence="5">
        <text>L-glutaminyl-[peptide chain release factor] + S-adenosyl-L-methionine = N(5)-methyl-L-glutaminyl-[peptide chain release factor] + S-adenosyl-L-homocysteine + H(+)</text>
        <dbReference type="Rhea" id="RHEA:42896"/>
        <dbReference type="Rhea" id="RHEA-COMP:10271"/>
        <dbReference type="Rhea" id="RHEA-COMP:10272"/>
        <dbReference type="ChEBI" id="CHEBI:15378"/>
        <dbReference type="ChEBI" id="CHEBI:30011"/>
        <dbReference type="ChEBI" id="CHEBI:57856"/>
        <dbReference type="ChEBI" id="CHEBI:59789"/>
        <dbReference type="ChEBI" id="CHEBI:61891"/>
        <dbReference type="EC" id="2.1.1.297"/>
    </reaction>
</comment>
<keyword evidence="4" id="KW-0949">S-adenosyl-L-methionine</keyword>
<protein>
    <recommendedName>
        <fullName evidence="1">peptide chain release factor N(5)-glutamine methyltransferase</fullName>
        <ecNumber evidence="1">2.1.1.297</ecNumber>
    </recommendedName>
</protein>
<dbReference type="RefSeq" id="WP_386104656.1">
    <property type="nucleotide sequence ID" value="NZ_JBHTJR010000014.1"/>
</dbReference>
<dbReference type="InterPro" id="IPR002052">
    <property type="entry name" value="DNA_methylase_N6_adenine_CS"/>
</dbReference>
<keyword evidence="2 8" id="KW-0489">Methyltransferase</keyword>
<dbReference type="PANTHER" id="PTHR18895:SF74">
    <property type="entry name" value="MTRF1L RELEASE FACTOR GLUTAMINE METHYLTRANSFERASE"/>
    <property type="match status" value="1"/>
</dbReference>
<evidence type="ECO:0000313" key="8">
    <source>
        <dbReference type="EMBL" id="MFD0991907.1"/>
    </source>
</evidence>
<evidence type="ECO:0000256" key="5">
    <source>
        <dbReference type="ARBA" id="ARBA00048391"/>
    </source>
</evidence>
<dbReference type="NCBIfam" id="TIGR00536">
    <property type="entry name" value="hemK_fam"/>
    <property type="match status" value="1"/>
</dbReference>
<proteinExistence type="predicted"/>
<evidence type="ECO:0000256" key="2">
    <source>
        <dbReference type="ARBA" id="ARBA00022603"/>
    </source>
</evidence>
<dbReference type="InterPro" id="IPR040758">
    <property type="entry name" value="PrmC_N"/>
</dbReference>
<sequence>MELKEFRSFFNNQLKNLYPKTEIDAFFFRIVAEKLNLSVTDVFMKDSIKLSDSLVNELQQITNKLLQEQPIQYILGTTEFYGLQFDVNEHVLIPRPETEELVSWVLDHIKNNLTIKNVLDIGTGSGCIPISIKKNASDTNVSAIDISAKALETAIINAKNNNVLIDFIEKDILTSKSLHQDYDIIVSNPPYVRELEKQEIKNNVLANEPHLALFVSNENPLVFYKKIADLALQHLTNNGVLFLEINQYLGQETVNMLKNKGFKNIELKKDLFGNNRMIKASK</sequence>
<dbReference type="Gene3D" id="1.10.8.10">
    <property type="entry name" value="DNA helicase RuvA subunit, C-terminal domain"/>
    <property type="match status" value="1"/>
</dbReference>
<evidence type="ECO:0000256" key="3">
    <source>
        <dbReference type="ARBA" id="ARBA00022679"/>
    </source>
</evidence>
<dbReference type="PANTHER" id="PTHR18895">
    <property type="entry name" value="HEMK METHYLTRANSFERASE"/>
    <property type="match status" value="1"/>
</dbReference>
<dbReference type="NCBIfam" id="TIGR03534">
    <property type="entry name" value="RF_mod_PrmC"/>
    <property type="match status" value="1"/>
</dbReference>
<dbReference type="SUPFAM" id="SSF53335">
    <property type="entry name" value="S-adenosyl-L-methionine-dependent methyltransferases"/>
    <property type="match status" value="1"/>
</dbReference>
<reference evidence="9" key="1">
    <citation type="journal article" date="2019" name="Int. J. Syst. Evol. Microbiol.">
        <title>The Global Catalogue of Microorganisms (GCM) 10K type strain sequencing project: providing services to taxonomists for standard genome sequencing and annotation.</title>
        <authorList>
            <consortium name="The Broad Institute Genomics Platform"/>
            <consortium name="The Broad Institute Genome Sequencing Center for Infectious Disease"/>
            <person name="Wu L."/>
            <person name="Ma J."/>
        </authorList>
    </citation>
    <scope>NUCLEOTIDE SEQUENCE [LARGE SCALE GENOMIC DNA]</scope>
    <source>
        <strain evidence="9">CCUG 60527</strain>
    </source>
</reference>